<dbReference type="InterPro" id="IPR017907">
    <property type="entry name" value="Znf_RING_CS"/>
</dbReference>
<dbReference type="EMBL" id="CAJJDN010000091">
    <property type="protein sequence ID" value="CAD8108563.1"/>
    <property type="molecule type" value="Genomic_DNA"/>
</dbReference>
<keyword evidence="5" id="KW-1185">Reference proteome</keyword>
<proteinExistence type="predicted"/>
<evidence type="ECO:0000313" key="4">
    <source>
        <dbReference type="EMBL" id="CAD8108563.1"/>
    </source>
</evidence>
<dbReference type="PROSITE" id="PS00518">
    <property type="entry name" value="ZF_RING_1"/>
    <property type="match status" value="1"/>
</dbReference>
<evidence type="ECO:0000313" key="5">
    <source>
        <dbReference type="Proteomes" id="UP000692954"/>
    </source>
</evidence>
<keyword evidence="2" id="KW-0863">Zinc-finger</keyword>
<keyword evidence="3" id="KW-0862">Zinc</keyword>
<sequence>MLSTSLIPDSIKSQHSELEKQQYWQNLGNDQNIALFCSIIHYFLNQKNYKPIQKFLNINDKDLKEDFRQIHQLIIQSLEVRNPIQQVFDSLSQNKKNIIQIGQFLDELCKIHLLKRYNKPNLKDLAIFLQIKIIFLHNSEKYGSGKDEILLIQNLDNIYFIVPSPQLQNIPQSLCNTCNQTQNCLKINCQHDVCLNCIQTSKKKIQEDFFECSCGQIVLKNNFLEDAIQEIKNIQQINEYIQLIKEYYENITEEDQMIRELEILKNLTTIKQQKYIEHKEIKNTENQNIQNQNEFYISPEIRKQSNQKNNQQELSMKSIEHYAKQFILIYNSNVQTIQHHFFSSYESRDDLNLNRQVKQYTRSQKALDYFQEEKSQPFDLIKGIENQNLEQSQQFKEQGYTFQRCTYCQCPFDNFNIKQDIGCQQHAVGVCCLYTNYRECPQCEKTNEKLKFQKINQLQAKQYQNYVSEKICISNSIHMNYGHYPSQRQDNQMRPQPQSSHLNPKLLQQQSKINYEKNLRILRAEGNNNNLEAMQKQLNYQQKYYYEHNQRILFQDGNCIEDFRNNIYLQNKQNYHLQEHKKLQ</sequence>
<evidence type="ECO:0000256" key="1">
    <source>
        <dbReference type="ARBA" id="ARBA00022723"/>
    </source>
</evidence>
<evidence type="ECO:0000256" key="2">
    <source>
        <dbReference type="ARBA" id="ARBA00022771"/>
    </source>
</evidence>
<dbReference type="GO" id="GO:0008270">
    <property type="term" value="F:zinc ion binding"/>
    <property type="evidence" value="ECO:0007669"/>
    <property type="project" value="UniProtKB-KW"/>
</dbReference>
<keyword evidence="1" id="KW-0479">Metal-binding</keyword>
<dbReference type="Proteomes" id="UP000692954">
    <property type="component" value="Unassembled WGS sequence"/>
</dbReference>
<organism evidence="4 5">
    <name type="scientific">Paramecium sonneborni</name>
    <dbReference type="NCBI Taxonomy" id="65129"/>
    <lineage>
        <taxon>Eukaryota</taxon>
        <taxon>Sar</taxon>
        <taxon>Alveolata</taxon>
        <taxon>Ciliophora</taxon>
        <taxon>Intramacronucleata</taxon>
        <taxon>Oligohymenophorea</taxon>
        <taxon>Peniculida</taxon>
        <taxon>Parameciidae</taxon>
        <taxon>Paramecium</taxon>
    </lineage>
</organism>
<accession>A0A8S1Q1A6</accession>
<evidence type="ECO:0000256" key="3">
    <source>
        <dbReference type="ARBA" id="ARBA00022833"/>
    </source>
</evidence>
<name>A0A8S1Q1A6_9CILI</name>
<dbReference type="OrthoDB" id="305908at2759"/>
<reference evidence="4" key="1">
    <citation type="submission" date="2021-01" db="EMBL/GenBank/DDBJ databases">
        <authorList>
            <consortium name="Genoscope - CEA"/>
            <person name="William W."/>
        </authorList>
    </citation>
    <scope>NUCLEOTIDE SEQUENCE</scope>
</reference>
<protein>
    <recommendedName>
        <fullName evidence="6">RING-type domain-containing protein</fullName>
    </recommendedName>
</protein>
<evidence type="ECO:0008006" key="6">
    <source>
        <dbReference type="Google" id="ProtNLM"/>
    </source>
</evidence>
<gene>
    <name evidence="4" type="ORF">PSON_ATCC_30995.1.T0910134</name>
</gene>
<dbReference type="AlphaFoldDB" id="A0A8S1Q1A6"/>
<comment type="caution">
    <text evidence="4">The sequence shown here is derived from an EMBL/GenBank/DDBJ whole genome shotgun (WGS) entry which is preliminary data.</text>
</comment>